<keyword evidence="3" id="KW-1185">Reference proteome</keyword>
<dbReference type="InterPro" id="IPR027417">
    <property type="entry name" value="P-loop_NTPase"/>
</dbReference>
<accession>A0A1I6DNS9</accession>
<dbReference type="PANTHER" id="PTHR43384:SF13">
    <property type="entry name" value="SLR0110 PROTEIN"/>
    <property type="match status" value="1"/>
</dbReference>
<keyword evidence="2" id="KW-0966">Cell projection</keyword>
<gene>
    <name evidence="2" type="ORF">SAMN05660706_11426</name>
</gene>
<keyword evidence="2" id="KW-0282">Flagellum</keyword>
<dbReference type="Proteomes" id="UP000199584">
    <property type="component" value="Unassembled WGS sequence"/>
</dbReference>
<dbReference type="GO" id="GO:0051782">
    <property type="term" value="P:negative regulation of cell division"/>
    <property type="evidence" value="ECO:0007669"/>
    <property type="project" value="TreeGrafter"/>
</dbReference>
<dbReference type="OrthoDB" id="1805711at2"/>
<dbReference type="InterPro" id="IPR050625">
    <property type="entry name" value="ParA/MinD_ATPase"/>
</dbReference>
<protein>
    <submittedName>
        <fullName evidence="2">MinD-like ATPase involved in chromosome partitioning or flagellar assembly</fullName>
    </submittedName>
</protein>
<evidence type="ECO:0000259" key="1">
    <source>
        <dbReference type="Pfam" id="PF01656"/>
    </source>
</evidence>
<dbReference type="EMBL" id="FOYM01000014">
    <property type="protein sequence ID" value="SFR07028.1"/>
    <property type="molecule type" value="Genomic_DNA"/>
</dbReference>
<dbReference type="GO" id="GO:0016887">
    <property type="term" value="F:ATP hydrolysis activity"/>
    <property type="evidence" value="ECO:0007669"/>
    <property type="project" value="TreeGrafter"/>
</dbReference>
<evidence type="ECO:0000313" key="2">
    <source>
        <dbReference type="EMBL" id="SFR07028.1"/>
    </source>
</evidence>
<dbReference type="AlphaFoldDB" id="A0A1I6DNS9"/>
<dbReference type="GO" id="GO:0005524">
    <property type="term" value="F:ATP binding"/>
    <property type="evidence" value="ECO:0007669"/>
    <property type="project" value="TreeGrafter"/>
</dbReference>
<dbReference type="Pfam" id="PF01656">
    <property type="entry name" value="CbiA"/>
    <property type="match status" value="1"/>
</dbReference>
<sequence>MIKLLLAGPREFTDRIERQNNDYSQIRIINLATEPSQAVEALENSAKGADAVLLGFSDDEIKLMIDVATRHEVQSVIFVSVDDMATAYRKWAQYKLKLAREGFELETINKYFAERPELIKHSAVRNNKDKTLFEDLDENEDDSTGSNARIDEVRRRELSNRGVPVDKKVITVFGQKGGNPGKTVLTVSMAQSIATVTNLKVVVLDLDINRAYGDVIRYFGYLADAKEKIITSIKKDDHYNGPRPREKTLSAWSDFPWQMRGNRDVVLAYLIEIRKNLYILPPIRGMTDNKLTYDLVQKTIDVLRRHFAVILIDGGNTLSDPTLSAMENSDELLIVFSPELPVLDNLVDFTTDTIRYINGDPNISLVANKVPPGKDPFKLNESIPEATGGFPVRHQLPRDNEVYEMLSRRSRVPYLGAHDTPFTREMEKFLRHFFPRELFTQSTQIEQKGFFKKLFTNLFTFKKGGN</sequence>
<dbReference type="SUPFAM" id="SSF52540">
    <property type="entry name" value="P-loop containing nucleoside triphosphate hydrolases"/>
    <property type="match status" value="1"/>
</dbReference>
<dbReference type="InterPro" id="IPR002586">
    <property type="entry name" value="CobQ/CobB/MinD/ParA_Nub-bd_dom"/>
</dbReference>
<dbReference type="STRING" id="39060.SAMN05660706_11426"/>
<proteinExistence type="predicted"/>
<organism evidence="2 3">
    <name type="scientific">Desulfoscipio geothermicus DSM 3669</name>
    <dbReference type="NCBI Taxonomy" id="1121426"/>
    <lineage>
        <taxon>Bacteria</taxon>
        <taxon>Bacillati</taxon>
        <taxon>Bacillota</taxon>
        <taxon>Clostridia</taxon>
        <taxon>Eubacteriales</taxon>
        <taxon>Desulfallaceae</taxon>
        <taxon>Desulfoscipio</taxon>
    </lineage>
</organism>
<reference evidence="3" key="1">
    <citation type="submission" date="2016-10" db="EMBL/GenBank/DDBJ databases">
        <authorList>
            <person name="Varghese N."/>
            <person name="Submissions S."/>
        </authorList>
    </citation>
    <scope>NUCLEOTIDE SEQUENCE [LARGE SCALE GENOMIC DNA]</scope>
    <source>
        <strain evidence="3">DSM 3669</strain>
    </source>
</reference>
<keyword evidence="2" id="KW-0969">Cilium</keyword>
<dbReference type="PANTHER" id="PTHR43384">
    <property type="entry name" value="SEPTUM SITE-DETERMINING PROTEIN MIND HOMOLOG, CHLOROPLASTIC-RELATED"/>
    <property type="match status" value="1"/>
</dbReference>
<name>A0A1I6DNS9_9FIRM</name>
<dbReference type="GO" id="GO:0009898">
    <property type="term" value="C:cytoplasmic side of plasma membrane"/>
    <property type="evidence" value="ECO:0007669"/>
    <property type="project" value="TreeGrafter"/>
</dbReference>
<dbReference type="RefSeq" id="WP_092483452.1">
    <property type="nucleotide sequence ID" value="NZ_FOYM01000014.1"/>
</dbReference>
<dbReference type="Gene3D" id="3.40.50.300">
    <property type="entry name" value="P-loop containing nucleotide triphosphate hydrolases"/>
    <property type="match status" value="1"/>
</dbReference>
<evidence type="ECO:0000313" key="3">
    <source>
        <dbReference type="Proteomes" id="UP000199584"/>
    </source>
</evidence>
<dbReference type="GO" id="GO:0005829">
    <property type="term" value="C:cytosol"/>
    <property type="evidence" value="ECO:0007669"/>
    <property type="project" value="TreeGrafter"/>
</dbReference>
<feature type="domain" description="CobQ/CobB/MinD/ParA nucleotide binding" evidence="1">
    <location>
        <begin position="170"/>
        <end position="409"/>
    </location>
</feature>